<accession>A0A562T2K5</accession>
<reference evidence="1 2" key="1">
    <citation type="submission" date="2019-07" db="EMBL/GenBank/DDBJ databases">
        <title>Genomic Encyclopedia of Archaeal and Bacterial Type Strains, Phase II (KMG-II): from individual species to whole genera.</title>
        <authorList>
            <person name="Goeker M."/>
        </authorList>
    </citation>
    <scope>NUCLEOTIDE SEQUENCE [LARGE SCALE GENOMIC DNA]</scope>
    <source>
        <strain evidence="1 2">ATCC BAA-252</strain>
    </source>
</reference>
<dbReference type="EMBL" id="VLLF01000004">
    <property type="protein sequence ID" value="TWI87414.1"/>
    <property type="molecule type" value="Genomic_DNA"/>
</dbReference>
<protein>
    <submittedName>
        <fullName evidence="1">SapC protein</fullName>
    </submittedName>
</protein>
<evidence type="ECO:0000313" key="2">
    <source>
        <dbReference type="Proteomes" id="UP000320593"/>
    </source>
</evidence>
<keyword evidence="2" id="KW-1185">Reference proteome</keyword>
<comment type="caution">
    <text evidence="1">The sequence shown here is derived from an EMBL/GenBank/DDBJ whole genome shotgun (WGS) entry which is preliminary data.</text>
</comment>
<dbReference type="InterPro" id="IPR010836">
    <property type="entry name" value="SapC"/>
</dbReference>
<organism evidence="1 2">
    <name type="scientific">Roseibium hamelinense</name>
    <dbReference type="NCBI Taxonomy" id="150831"/>
    <lineage>
        <taxon>Bacteria</taxon>
        <taxon>Pseudomonadati</taxon>
        <taxon>Pseudomonadota</taxon>
        <taxon>Alphaproteobacteria</taxon>
        <taxon>Hyphomicrobiales</taxon>
        <taxon>Stappiaceae</taxon>
        <taxon>Roseibium</taxon>
    </lineage>
</organism>
<dbReference type="Pfam" id="PF07277">
    <property type="entry name" value="SapC"/>
    <property type="match status" value="1"/>
</dbReference>
<dbReference type="AlphaFoldDB" id="A0A562T2K5"/>
<name>A0A562T2K5_9HYPH</name>
<dbReference type="Proteomes" id="UP000320593">
    <property type="component" value="Unassembled WGS sequence"/>
</dbReference>
<dbReference type="RefSeq" id="WP_145342740.1">
    <property type="nucleotide sequence ID" value="NZ_SMLY01000081.1"/>
</dbReference>
<evidence type="ECO:0000313" key="1">
    <source>
        <dbReference type="EMBL" id="TWI87414.1"/>
    </source>
</evidence>
<proteinExistence type="predicted"/>
<sequence length="267" mass="29347">MVAIQPISRERHAPKRWARFQNYNFAREEAIAPIVAAEFPKAVHAFPVGFLKDGDAFYPVAVLGIERGKNLYVGPDGKWIGGYTPAILRGYPFRIGQTEDGNQLLCIDEDSGLVTDGPEGEPFFAEDGSLSPEISKILDFLGQTHQNRQATLKVCALLAQKKLITEWPITVRTADGDQTLDGLYRVDEAALNALPADAFEEVRQAGALPLIYAQLLSMQHMALLGRLAEAHAQRAALMSRETPQVPDLTKSLTNSDTIDWSKFGIEG</sequence>
<gene>
    <name evidence="1" type="ORF">JM93_01979</name>
</gene>
<dbReference type="OrthoDB" id="9806524at2"/>